<dbReference type="EnsemblMetazoa" id="XM_031921373">
    <property type="protein sequence ID" value="XP_031777233"/>
    <property type="gene ID" value="LOC116415861"/>
</dbReference>
<keyword evidence="4" id="KW-1185">Reference proteome</keyword>
<sequence length="111" mass="12531">MMPKGTLIDIKIAIKEVKDAAVVTNNQGTSFDKLDVIIYDNTKDSFTLVLWDLKSKENKYPINSIWSIRGAKVGEYGDKKYIQCVTTSTISQDLTSELSLRLQSWIAENVK</sequence>
<dbReference type="AlphaFoldDB" id="A0A7M7PUS1"/>
<dbReference type="KEGG" id="nvi:116415861"/>
<evidence type="ECO:0000313" key="4">
    <source>
        <dbReference type="Proteomes" id="UP000002358"/>
    </source>
</evidence>
<dbReference type="Gene3D" id="2.40.50.140">
    <property type="entry name" value="Nucleic acid-binding proteins"/>
    <property type="match status" value="1"/>
</dbReference>
<dbReference type="Pfam" id="PF16900">
    <property type="entry name" value="REPA_OB_2"/>
    <property type="match status" value="1"/>
</dbReference>
<keyword evidence="1" id="KW-0238">DNA-binding</keyword>
<protein>
    <recommendedName>
        <fullName evidence="2">Replication protein A OB domain-containing protein</fullName>
    </recommendedName>
</protein>
<evidence type="ECO:0000256" key="1">
    <source>
        <dbReference type="ARBA" id="ARBA00023125"/>
    </source>
</evidence>
<evidence type="ECO:0000259" key="2">
    <source>
        <dbReference type="Pfam" id="PF16900"/>
    </source>
</evidence>
<organism evidence="3 4">
    <name type="scientific">Nasonia vitripennis</name>
    <name type="common">Parasitic wasp</name>
    <dbReference type="NCBI Taxonomy" id="7425"/>
    <lineage>
        <taxon>Eukaryota</taxon>
        <taxon>Metazoa</taxon>
        <taxon>Ecdysozoa</taxon>
        <taxon>Arthropoda</taxon>
        <taxon>Hexapoda</taxon>
        <taxon>Insecta</taxon>
        <taxon>Pterygota</taxon>
        <taxon>Neoptera</taxon>
        <taxon>Endopterygota</taxon>
        <taxon>Hymenoptera</taxon>
        <taxon>Apocrita</taxon>
        <taxon>Proctotrupomorpha</taxon>
        <taxon>Chalcidoidea</taxon>
        <taxon>Pteromalidae</taxon>
        <taxon>Pteromalinae</taxon>
        <taxon>Nasonia</taxon>
    </lineage>
</organism>
<feature type="domain" description="Replication protein A OB" evidence="2">
    <location>
        <begin position="2"/>
        <end position="90"/>
    </location>
</feature>
<name>A0A7M7PUS1_NASVI</name>
<dbReference type="GO" id="GO:0003677">
    <property type="term" value="F:DNA binding"/>
    <property type="evidence" value="ECO:0007669"/>
    <property type="project" value="UniProtKB-KW"/>
</dbReference>
<dbReference type="SMR" id="A0A7M7PUS1"/>
<accession>A0A7M7PUS1</accession>
<reference evidence="3" key="1">
    <citation type="submission" date="2021-01" db="UniProtKB">
        <authorList>
            <consortium name="EnsemblMetazoa"/>
        </authorList>
    </citation>
    <scope>IDENTIFICATION</scope>
</reference>
<evidence type="ECO:0000313" key="3">
    <source>
        <dbReference type="EnsemblMetazoa" id="XP_031777233"/>
    </source>
</evidence>
<dbReference type="GeneID" id="116415861"/>
<dbReference type="OrthoDB" id="9937820at2759"/>
<proteinExistence type="predicted"/>
<dbReference type="InterPro" id="IPR031657">
    <property type="entry name" value="REPA_OB_2"/>
</dbReference>
<dbReference type="Proteomes" id="UP000002358">
    <property type="component" value="Unassembled WGS sequence"/>
</dbReference>
<dbReference type="RefSeq" id="XP_031777233.1">
    <property type="nucleotide sequence ID" value="XM_031921373.1"/>
</dbReference>
<dbReference type="SUPFAM" id="SSF50249">
    <property type="entry name" value="Nucleic acid-binding proteins"/>
    <property type="match status" value="1"/>
</dbReference>
<dbReference type="InParanoid" id="A0A7M7PUS1"/>
<dbReference type="InterPro" id="IPR012340">
    <property type="entry name" value="NA-bd_OB-fold"/>
</dbReference>